<dbReference type="SUPFAM" id="SSF55874">
    <property type="entry name" value="ATPase domain of HSP90 chaperone/DNA topoisomerase II/histidine kinase"/>
    <property type="match status" value="1"/>
</dbReference>
<dbReference type="PANTHER" id="PTHR43156">
    <property type="entry name" value="STAGE II SPORULATION PROTEIN E-RELATED"/>
    <property type="match status" value="1"/>
</dbReference>
<dbReference type="SUPFAM" id="SSF55781">
    <property type="entry name" value="GAF domain-like"/>
    <property type="match status" value="2"/>
</dbReference>
<dbReference type="GO" id="GO:0016791">
    <property type="term" value="F:phosphatase activity"/>
    <property type="evidence" value="ECO:0007669"/>
    <property type="project" value="TreeGrafter"/>
</dbReference>
<feature type="region of interest" description="Disordered" evidence="2">
    <location>
        <begin position="169"/>
        <end position="197"/>
    </location>
</feature>
<feature type="domain" description="GAF" evidence="3">
    <location>
        <begin position="212"/>
        <end position="356"/>
    </location>
</feature>
<dbReference type="Pfam" id="PF13581">
    <property type="entry name" value="HATPase_c_2"/>
    <property type="match status" value="1"/>
</dbReference>
<feature type="domain" description="PPM-type phosphatase" evidence="4">
    <location>
        <begin position="543"/>
        <end position="761"/>
    </location>
</feature>
<dbReference type="InterPro" id="IPR029016">
    <property type="entry name" value="GAF-like_dom_sf"/>
</dbReference>
<dbReference type="InterPro" id="IPR001932">
    <property type="entry name" value="PPM-type_phosphatase-like_dom"/>
</dbReference>
<protein>
    <submittedName>
        <fullName evidence="5">Serine phosphatase RsbU (Regulator of sigma subunit)</fullName>
    </submittedName>
</protein>
<dbReference type="EMBL" id="VFQC01000003">
    <property type="protein sequence ID" value="TQN27736.1"/>
    <property type="molecule type" value="Genomic_DNA"/>
</dbReference>
<evidence type="ECO:0000259" key="4">
    <source>
        <dbReference type="SMART" id="SM00331"/>
    </source>
</evidence>
<keyword evidence="1" id="KW-0378">Hydrolase</keyword>
<dbReference type="PANTHER" id="PTHR43156:SF2">
    <property type="entry name" value="STAGE II SPORULATION PROTEIN E"/>
    <property type="match status" value="1"/>
</dbReference>
<proteinExistence type="predicted"/>
<dbReference type="Gene3D" id="3.30.450.40">
    <property type="match status" value="2"/>
</dbReference>
<dbReference type="InterPro" id="IPR003594">
    <property type="entry name" value="HATPase_dom"/>
</dbReference>
<reference evidence="5 6" key="1">
    <citation type="submission" date="2019-06" db="EMBL/GenBank/DDBJ databases">
        <title>Sequencing the genomes of 1000 actinobacteria strains.</title>
        <authorList>
            <person name="Klenk H.-P."/>
        </authorList>
    </citation>
    <scope>NUCLEOTIDE SEQUENCE [LARGE SCALE GENOMIC DNA]</scope>
    <source>
        <strain evidence="5 6">DSM 45015</strain>
    </source>
</reference>
<evidence type="ECO:0000313" key="5">
    <source>
        <dbReference type="EMBL" id="TQN27736.1"/>
    </source>
</evidence>
<dbReference type="CDD" id="cd16936">
    <property type="entry name" value="HATPase_RsbW-like"/>
    <property type="match status" value="1"/>
</dbReference>
<dbReference type="InterPro" id="IPR036890">
    <property type="entry name" value="HATPase_C_sf"/>
</dbReference>
<gene>
    <name evidence="5" type="ORF">FHX37_4465</name>
</gene>
<dbReference type="InterPro" id="IPR052016">
    <property type="entry name" value="Bact_Sigma-Reg"/>
</dbReference>
<evidence type="ECO:0000256" key="1">
    <source>
        <dbReference type="ARBA" id="ARBA00022801"/>
    </source>
</evidence>
<organism evidence="5 6">
    <name type="scientific">Haloactinospora alba</name>
    <dbReference type="NCBI Taxonomy" id="405555"/>
    <lineage>
        <taxon>Bacteria</taxon>
        <taxon>Bacillati</taxon>
        <taxon>Actinomycetota</taxon>
        <taxon>Actinomycetes</taxon>
        <taxon>Streptosporangiales</taxon>
        <taxon>Nocardiopsidaceae</taxon>
        <taxon>Haloactinospora</taxon>
    </lineage>
</organism>
<evidence type="ECO:0000259" key="3">
    <source>
        <dbReference type="SMART" id="SM00065"/>
    </source>
</evidence>
<sequence>MPSGRQAQEGWVDRLAGFVRPVRLGKKPYGFTMPHDTMKVARREFPPTAETAGEARAFVNETLREWNAENSADEIILLVSELVTNAVIHAESTLELTLRRLPDAVEVVVADRVPERAVPKAGPLVVDSSSTSEEGHGGLGLGLAAAIASTWGVSYSTNDKAVWFRVNDPETTDRTQHSDLTPPLPTRPARNHQSARPNRWSALDAALSARLSLPDLLDRTVETTRSALGGDASYIALATTDETEWEVRAATGLTNGPWRPFRSRTEETFPSATPAPGAVINDDLMIARAHRGRLAEAGMRSLVTAPLIVDGRITGLVGVASRRVRHFGDAAAHRLQEAADRIALPMERARLAEVELSRRASLSFLAEASDLLTSTLNEQMTAALAAQLATSRLGTWCAVHSTSDLGSTELVHAIHRNENNNDTLKTLMTKLPPAEQRQPRPLWSREALAENGLDDELTLEVAQSPAISIPLVAHSRELGRFTLGKETGEDFTREEVDIADDLSRRVSSAMENARLYADQTSMSEALQRSLLPAKEKEPVIPGVDHAVFYRPADERTVVGGDFYDVFATDGRWCFAIGDVCGTGPAAAAVTGLARHTLRALAHEGFSPAHIMHRLNLAILEENTSTRFLTMLYGEMVPLGGPGDGMRIRMVSAGHPLPLRLNQKGEVSTMGTSQPLLGAFDDVDFFTETVEATSGDVLLAVTDGVTERRNGSAMLGDEGLVQLFSHCSGLTAQAVTVRLDRELESFAPGGHTDDTAMLVLRFL</sequence>
<dbReference type="Proteomes" id="UP000317422">
    <property type="component" value="Unassembled WGS sequence"/>
</dbReference>
<dbReference type="Gene3D" id="3.60.40.10">
    <property type="entry name" value="PPM-type phosphatase domain"/>
    <property type="match status" value="1"/>
</dbReference>
<evidence type="ECO:0000313" key="6">
    <source>
        <dbReference type="Proteomes" id="UP000317422"/>
    </source>
</evidence>
<dbReference type="AlphaFoldDB" id="A0A543N7C9"/>
<keyword evidence="6" id="KW-1185">Reference proteome</keyword>
<dbReference type="SMART" id="SM00065">
    <property type="entry name" value="GAF"/>
    <property type="match status" value="1"/>
</dbReference>
<dbReference type="Pfam" id="PF01590">
    <property type="entry name" value="GAF"/>
    <property type="match status" value="1"/>
</dbReference>
<dbReference type="InterPro" id="IPR036457">
    <property type="entry name" value="PPM-type-like_dom_sf"/>
</dbReference>
<name>A0A543N7C9_9ACTN</name>
<dbReference type="Gene3D" id="3.30.565.10">
    <property type="entry name" value="Histidine kinase-like ATPase, C-terminal domain"/>
    <property type="match status" value="1"/>
</dbReference>
<evidence type="ECO:0000256" key="2">
    <source>
        <dbReference type="SAM" id="MobiDB-lite"/>
    </source>
</evidence>
<accession>A0A543N7C9</accession>
<comment type="caution">
    <text evidence="5">The sequence shown here is derived from an EMBL/GenBank/DDBJ whole genome shotgun (WGS) entry which is preliminary data.</text>
</comment>
<dbReference type="SMART" id="SM00331">
    <property type="entry name" value="PP2C_SIG"/>
    <property type="match status" value="1"/>
</dbReference>
<dbReference type="SUPFAM" id="SSF81606">
    <property type="entry name" value="PP2C-like"/>
    <property type="match status" value="1"/>
</dbReference>
<dbReference type="InterPro" id="IPR003018">
    <property type="entry name" value="GAF"/>
</dbReference>
<dbReference type="Pfam" id="PF07228">
    <property type="entry name" value="SpoIIE"/>
    <property type="match status" value="1"/>
</dbReference>